<dbReference type="EMBL" id="CP053586">
    <property type="protein sequence ID" value="WNZ26189.1"/>
    <property type="molecule type" value="Genomic_DNA"/>
</dbReference>
<organism evidence="3">
    <name type="scientific">Leptolyngbya sp. NK1-12</name>
    <dbReference type="NCBI Taxonomy" id="2547451"/>
    <lineage>
        <taxon>Bacteria</taxon>
        <taxon>Bacillati</taxon>
        <taxon>Cyanobacteriota</taxon>
        <taxon>Cyanophyceae</taxon>
        <taxon>Leptolyngbyales</taxon>
        <taxon>Leptolyngbyaceae</taxon>
        <taxon>Leptolyngbya group</taxon>
        <taxon>Leptolyngbya</taxon>
    </lineage>
</organism>
<reference evidence="3" key="1">
    <citation type="submission" date="2020-05" db="EMBL/GenBank/DDBJ databases">
        <authorList>
            <person name="Zhu T."/>
            <person name="Keshari N."/>
            <person name="Lu X."/>
        </authorList>
    </citation>
    <scope>NUCLEOTIDE SEQUENCE</scope>
    <source>
        <strain evidence="3">NK1-12</strain>
    </source>
</reference>
<evidence type="ECO:0000256" key="1">
    <source>
        <dbReference type="SAM" id="MobiDB-lite"/>
    </source>
</evidence>
<keyword evidence="2" id="KW-0472">Membrane</keyword>
<proteinExistence type="predicted"/>
<dbReference type="AlphaFoldDB" id="A0AA97AJ28"/>
<sequence>MLTTVLILNGLITGFCWYFTWRIWRWQRRLARVTQALTMAERHTHNRLCHAPAAILQGQDNIQQLRSQYQQVLLQFQQLKQILALLGLGRFVYQLYANRERNARENARRNANHGSRPDKLAGNGDQTQGRGPFVKTAVKTAKPKLTL</sequence>
<feature type="transmembrane region" description="Helical" evidence="2">
    <location>
        <begin position="6"/>
        <end position="24"/>
    </location>
</feature>
<gene>
    <name evidence="3" type="ORF">HJG54_27460</name>
</gene>
<dbReference type="RefSeq" id="WP_316432418.1">
    <property type="nucleotide sequence ID" value="NZ_CP053586.1"/>
</dbReference>
<accession>A0AA97AJ28</accession>
<protein>
    <submittedName>
        <fullName evidence="3">Uncharacterized protein</fullName>
    </submittedName>
</protein>
<feature type="region of interest" description="Disordered" evidence="1">
    <location>
        <begin position="105"/>
        <end position="132"/>
    </location>
</feature>
<keyword evidence="2" id="KW-1133">Transmembrane helix</keyword>
<evidence type="ECO:0000313" key="3">
    <source>
        <dbReference type="EMBL" id="WNZ26189.1"/>
    </source>
</evidence>
<name>A0AA97AJ28_9CYAN</name>
<keyword evidence="2" id="KW-0812">Transmembrane</keyword>
<evidence type="ECO:0000256" key="2">
    <source>
        <dbReference type="SAM" id="Phobius"/>
    </source>
</evidence>